<keyword evidence="1" id="KW-0472">Membrane</keyword>
<dbReference type="STRING" id="1618647.UW30_C0004G0031"/>
<proteinExistence type="predicted"/>
<feature type="transmembrane region" description="Helical" evidence="1">
    <location>
        <begin position="79"/>
        <end position="96"/>
    </location>
</feature>
<evidence type="ECO:0000313" key="2">
    <source>
        <dbReference type="EMBL" id="KKT41832.1"/>
    </source>
</evidence>
<dbReference type="EMBL" id="LCHU01000004">
    <property type="protein sequence ID" value="KKT41832.1"/>
    <property type="molecule type" value="Genomic_DNA"/>
</dbReference>
<dbReference type="AlphaFoldDB" id="A0A0G1JCS5"/>
<accession>A0A0G1JCS5</accession>
<gene>
    <name evidence="2" type="ORF">UW30_C0004G0031</name>
</gene>
<protein>
    <submittedName>
        <fullName evidence="2">Uncharacterized protein</fullName>
    </submittedName>
</protein>
<reference evidence="2 3" key="1">
    <citation type="journal article" date="2015" name="Nature">
        <title>rRNA introns, odd ribosomes, and small enigmatic genomes across a large radiation of phyla.</title>
        <authorList>
            <person name="Brown C.T."/>
            <person name="Hug L.A."/>
            <person name="Thomas B.C."/>
            <person name="Sharon I."/>
            <person name="Castelle C.J."/>
            <person name="Singh A."/>
            <person name="Wilkins M.J."/>
            <person name="Williams K.H."/>
            <person name="Banfield J.F."/>
        </authorList>
    </citation>
    <scope>NUCLEOTIDE SEQUENCE [LARGE SCALE GENOMIC DNA]</scope>
</reference>
<comment type="caution">
    <text evidence="2">The sequence shown here is derived from an EMBL/GenBank/DDBJ whole genome shotgun (WGS) entry which is preliminary data.</text>
</comment>
<feature type="transmembrane region" description="Helical" evidence="1">
    <location>
        <begin position="25"/>
        <end position="45"/>
    </location>
</feature>
<keyword evidence="1" id="KW-0812">Transmembrane</keyword>
<name>A0A0G1JCS5_9BACT</name>
<organism evidence="2 3">
    <name type="scientific">Candidatus Giovannonibacteria bacterium GW2011_GWA2_44_13b</name>
    <dbReference type="NCBI Taxonomy" id="1618647"/>
    <lineage>
        <taxon>Bacteria</taxon>
        <taxon>Candidatus Giovannoniibacteriota</taxon>
    </lineage>
</organism>
<dbReference type="Proteomes" id="UP000034736">
    <property type="component" value="Unassembled WGS sequence"/>
</dbReference>
<keyword evidence="1" id="KW-1133">Transmembrane helix</keyword>
<evidence type="ECO:0000313" key="3">
    <source>
        <dbReference type="Proteomes" id="UP000034736"/>
    </source>
</evidence>
<evidence type="ECO:0000256" key="1">
    <source>
        <dbReference type="SAM" id="Phobius"/>
    </source>
</evidence>
<sequence length="117" mass="12819">MMAIFMVIIALLIDGTQFLLGLLVIGLVLNWIVSFFAWLTYYIWLKILGISMSDAKGMKIMLSLGTAMGIELIPLVNMFPAWAAFAILTIMFEYAAQAKVIGKTLKTASALTKPAKA</sequence>